<dbReference type="PANTHER" id="PTHR10772">
    <property type="entry name" value="10 KDA HEAT SHOCK PROTEIN"/>
    <property type="match status" value="1"/>
</dbReference>
<keyword evidence="2 3" id="KW-0143">Chaperone</keyword>
<dbReference type="InterPro" id="IPR020818">
    <property type="entry name" value="Chaperonin_GroES"/>
</dbReference>
<dbReference type="EMBL" id="JAGWCR010000019">
    <property type="protein sequence ID" value="MBS3652105.1"/>
    <property type="molecule type" value="Genomic_DNA"/>
</dbReference>
<sequence>MRLLPLHERVVLRRIDVEETTKAGIIIPDTAKEKPQEAEVLAVGPGIRNEKGDLRELGVKVGDRVIFGKWSGSEVVLDGEEVLIMKESDIIGILVA</sequence>
<evidence type="ECO:0000313" key="6">
    <source>
        <dbReference type="Proteomes" id="UP000680348"/>
    </source>
</evidence>
<gene>
    <name evidence="3" type="primary">groES</name>
    <name evidence="3" type="synonym">groS</name>
    <name evidence="5" type="ORF">KEU06_26245</name>
</gene>
<dbReference type="InterPro" id="IPR037124">
    <property type="entry name" value="Chaperonin_GroES_sf"/>
</dbReference>
<dbReference type="NCBIfam" id="NF001533">
    <property type="entry name" value="PRK00364.2-4"/>
    <property type="match status" value="1"/>
</dbReference>
<dbReference type="GO" id="GO:0044183">
    <property type="term" value="F:protein folding chaperone"/>
    <property type="evidence" value="ECO:0007669"/>
    <property type="project" value="InterPro"/>
</dbReference>
<evidence type="ECO:0000256" key="4">
    <source>
        <dbReference type="RuleBase" id="RU000535"/>
    </source>
</evidence>
<organism evidence="5 6">
    <name type="scientific">Pseudaminobacter soli</name>
    <name type="common">ex Zhang et al. 2022</name>
    <dbReference type="NCBI Taxonomy" id="2831468"/>
    <lineage>
        <taxon>Bacteria</taxon>
        <taxon>Pseudomonadati</taxon>
        <taxon>Pseudomonadota</taxon>
        <taxon>Alphaproteobacteria</taxon>
        <taxon>Hyphomicrobiales</taxon>
        <taxon>Phyllobacteriaceae</taxon>
        <taxon>Pseudaminobacter</taxon>
    </lineage>
</organism>
<dbReference type="GO" id="GO:0005524">
    <property type="term" value="F:ATP binding"/>
    <property type="evidence" value="ECO:0007669"/>
    <property type="project" value="InterPro"/>
</dbReference>
<comment type="subcellular location">
    <subcellularLocation>
        <location evidence="3">Cytoplasm</location>
    </subcellularLocation>
</comment>
<proteinExistence type="inferred from homology"/>
<dbReference type="NCBIfam" id="NF001531">
    <property type="entry name" value="PRK00364.2-2"/>
    <property type="match status" value="1"/>
</dbReference>
<dbReference type="PANTHER" id="PTHR10772:SF58">
    <property type="entry name" value="CO-CHAPERONIN GROES"/>
    <property type="match status" value="1"/>
</dbReference>
<dbReference type="RefSeq" id="WP_188257657.1">
    <property type="nucleotide sequence ID" value="NZ_JABVCF010000019.1"/>
</dbReference>
<dbReference type="InterPro" id="IPR011032">
    <property type="entry name" value="GroES-like_sf"/>
</dbReference>
<dbReference type="Gene3D" id="2.30.33.40">
    <property type="entry name" value="GroES chaperonin"/>
    <property type="match status" value="1"/>
</dbReference>
<evidence type="ECO:0000256" key="3">
    <source>
        <dbReference type="HAMAP-Rule" id="MF_00580"/>
    </source>
</evidence>
<protein>
    <recommendedName>
        <fullName evidence="3">Co-chaperonin GroES</fullName>
    </recommendedName>
    <alternativeName>
        <fullName evidence="3">10 kDa chaperonin</fullName>
    </alternativeName>
    <alternativeName>
        <fullName evidence="3">Chaperonin-10</fullName>
        <shortName evidence="3">Cpn10</shortName>
    </alternativeName>
</protein>
<comment type="similarity">
    <text evidence="1 3 4">Belongs to the GroES chaperonin family.</text>
</comment>
<comment type="function">
    <text evidence="3 4">Together with the chaperonin GroEL, plays an essential role in assisting protein folding. The GroEL-GroES system forms a nano-cage that allows encapsulation of the non-native substrate proteins and provides a physical environment optimized to promote and accelerate protein folding. GroES binds to the apical surface of the GroEL ring, thereby capping the opening of the GroEL channel.</text>
</comment>
<evidence type="ECO:0000256" key="1">
    <source>
        <dbReference type="ARBA" id="ARBA00006975"/>
    </source>
</evidence>
<dbReference type="PRINTS" id="PR00297">
    <property type="entry name" value="CHAPERONIN10"/>
</dbReference>
<dbReference type="NCBIfam" id="NF001527">
    <property type="entry name" value="PRK00364.1-2"/>
    <property type="match status" value="1"/>
</dbReference>
<evidence type="ECO:0000256" key="2">
    <source>
        <dbReference type="ARBA" id="ARBA00023186"/>
    </source>
</evidence>
<evidence type="ECO:0000313" key="5">
    <source>
        <dbReference type="EMBL" id="MBS3652105.1"/>
    </source>
</evidence>
<dbReference type="CDD" id="cd00320">
    <property type="entry name" value="cpn10"/>
    <property type="match status" value="1"/>
</dbReference>
<dbReference type="AlphaFoldDB" id="A0A942E6E1"/>
<dbReference type="GO" id="GO:0005737">
    <property type="term" value="C:cytoplasm"/>
    <property type="evidence" value="ECO:0007669"/>
    <property type="project" value="UniProtKB-SubCell"/>
</dbReference>
<reference evidence="5" key="1">
    <citation type="submission" date="2021-04" db="EMBL/GenBank/DDBJ databases">
        <title>Pseudaminobacter soli sp. nov., isolated from paddy soil contaminated by heavy metals.</title>
        <authorList>
            <person name="Zhang K."/>
        </authorList>
    </citation>
    <scope>NUCLEOTIDE SEQUENCE</scope>
    <source>
        <strain evidence="5">19-2017</strain>
    </source>
</reference>
<accession>A0A942E6E1</accession>
<keyword evidence="3" id="KW-0963">Cytoplasm</keyword>
<dbReference type="Pfam" id="PF00166">
    <property type="entry name" value="Cpn10"/>
    <property type="match status" value="1"/>
</dbReference>
<dbReference type="SUPFAM" id="SSF50129">
    <property type="entry name" value="GroES-like"/>
    <property type="match status" value="1"/>
</dbReference>
<dbReference type="Proteomes" id="UP000680348">
    <property type="component" value="Unassembled WGS sequence"/>
</dbReference>
<dbReference type="SMART" id="SM00883">
    <property type="entry name" value="Cpn10"/>
    <property type="match status" value="1"/>
</dbReference>
<dbReference type="NCBIfam" id="NF001529">
    <property type="entry name" value="PRK00364.1-5"/>
    <property type="match status" value="1"/>
</dbReference>
<name>A0A942E6E1_9HYPH</name>
<dbReference type="FunFam" id="2.30.33.40:FF:000001">
    <property type="entry name" value="10 kDa chaperonin"/>
    <property type="match status" value="1"/>
</dbReference>
<comment type="subunit">
    <text evidence="3">Heptamer of 7 subunits arranged in a ring. Interacts with the chaperonin GroEL.</text>
</comment>
<dbReference type="GO" id="GO:0051082">
    <property type="term" value="F:unfolded protein binding"/>
    <property type="evidence" value="ECO:0007669"/>
    <property type="project" value="TreeGrafter"/>
</dbReference>
<dbReference type="GO" id="GO:0051087">
    <property type="term" value="F:protein-folding chaperone binding"/>
    <property type="evidence" value="ECO:0007669"/>
    <property type="project" value="TreeGrafter"/>
</dbReference>
<dbReference type="GO" id="GO:0046872">
    <property type="term" value="F:metal ion binding"/>
    <property type="evidence" value="ECO:0007669"/>
    <property type="project" value="TreeGrafter"/>
</dbReference>
<keyword evidence="6" id="KW-1185">Reference proteome</keyword>
<dbReference type="HAMAP" id="MF_00580">
    <property type="entry name" value="CH10"/>
    <property type="match status" value="1"/>
</dbReference>
<comment type="caution">
    <text evidence="5">The sequence shown here is derived from an EMBL/GenBank/DDBJ whole genome shotgun (WGS) entry which is preliminary data.</text>
</comment>